<sequence>MSAAYPDVPHARIMIRLILCGYQANEENHSILYSIGVQILNLGVGLALLANAAFAASLDKMEYDLVAGSYLSQENGLETQIMLEGAGYFPYLTKARVDGKEFTRVIVDVNGSQEEVQNVGEELVQKGLIGEYEPIEDTKDANIPEILSKRGYLPKKTPETNPKIEDVLILYTKAFQNDNPFTTLERAKLFRDLIDSHWDINTHMKLVQDYEKREIDNFDVLMYIGENYHTRIPRSLINDINNTTKEIFWIYIDRDYSKMVGNAFSF</sequence>
<dbReference type="EMBL" id="BARV01002735">
    <property type="protein sequence ID" value="GAH95549.1"/>
    <property type="molecule type" value="Genomic_DNA"/>
</dbReference>
<gene>
    <name evidence="1" type="ORF">S06H3_06903</name>
</gene>
<evidence type="ECO:0000313" key="1">
    <source>
        <dbReference type="EMBL" id="GAH95549.1"/>
    </source>
</evidence>
<protein>
    <submittedName>
        <fullName evidence="1">Uncharacterized protein</fullName>
    </submittedName>
</protein>
<name>X1KZE5_9ZZZZ</name>
<organism evidence="1">
    <name type="scientific">marine sediment metagenome</name>
    <dbReference type="NCBI Taxonomy" id="412755"/>
    <lineage>
        <taxon>unclassified sequences</taxon>
        <taxon>metagenomes</taxon>
        <taxon>ecological metagenomes</taxon>
    </lineage>
</organism>
<dbReference type="AlphaFoldDB" id="X1KZE5"/>
<proteinExistence type="predicted"/>
<comment type="caution">
    <text evidence="1">The sequence shown here is derived from an EMBL/GenBank/DDBJ whole genome shotgun (WGS) entry which is preliminary data.</text>
</comment>
<accession>X1KZE5</accession>
<reference evidence="1" key="1">
    <citation type="journal article" date="2014" name="Front. Microbiol.">
        <title>High frequency of phylogenetically diverse reductive dehalogenase-homologous genes in deep subseafloor sedimentary metagenomes.</title>
        <authorList>
            <person name="Kawai M."/>
            <person name="Futagami T."/>
            <person name="Toyoda A."/>
            <person name="Takaki Y."/>
            <person name="Nishi S."/>
            <person name="Hori S."/>
            <person name="Arai W."/>
            <person name="Tsubouchi T."/>
            <person name="Morono Y."/>
            <person name="Uchiyama I."/>
            <person name="Ito T."/>
            <person name="Fujiyama A."/>
            <person name="Inagaki F."/>
            <person name="Takami H."/>
        </authorList>
    </citation>
    <scope>NUCLEOTIDE SEQUENCE</scope>
    <source>
        <strain evidence="1">Expedition CK06-06</strain>
    </source>
</reference>